<dbReference type="SUPFAM" id="SSF55486">
    <property type="entry name" value="Metalloproteases ('zincins'), catalytic domain"/>
    <property type="match status" value="1"/>
</dbReference>
<dbReference type="Gene3D" id="3.40.390.10">
    <property type="entry name" value="Collagenase (Catalytic Domain)"/>
    <property type="match status" value="1"/>
</dbReference>
<reference evidence="1" key="1">
    <citation type="submission" date="2022-10" db="EMBL/GenBank/DDBJ databases">
        <title>Culturing micro-colonial fungi from biological soil crusts in the Mojave desert and describing Neophaeococcomyces mojavensis, and introducing the new genera and species Taxawa tesnikishii.</title>
        <authorList>
            <person name="Kurbessoian T."/>
            <person name="Stajich J.E."/>
        </authorList>
    </citation>
    <scope>NUCLEOTIDE SEQUENCE</scope>
    <source>
        <strain evidence="1">TK_41</strain>
    </source>
</reference>
<dbReference type="EMBL" id="JAPDRK010000003">
    <property type="protein sequence ID" value="KAJ9613886.1"/>
    <property type="molecule type" value="Genomic_DNA"/>
</dbReference>
<evidence type="ECO:0008006" key="3">
    <source>
        <dbReference type="Google" id="ProtNLM"/>
    </source>
</evidence>
<dbReference type="Proteomes" id="UP001172673">
    <property type="component" value="Unassembled WGS sequence"/>
</dbReference>
<gene>
    <name evidence="1" type="ORF">H2200_002022</name>
</gene>
<protein>
    <recommendedName>
        <fullName evidence="3">Peptidase metallopeptidase domain-containing protein</fullName>
    </recommendedName>
</protein>
<dbReference type="InterPro" id="IPR024079">
    <property type="entry name" value="MetalloPept_cat_dom_sf"/>
</dbReference>
<proteinExistence type="predicted"/>
<evidence type="ECO:0000313" key="2">
    <source>
        <dbReference type="Proteomes" id="UP001172673"/>
    </source>
</evidence>
<dbReference type="GO" id="GO:0008237">
    <property type="term" value="F:metallopeptidase activity"/>
    <property type="evidence" value="ECO:0007669"/>
    <property type="project" value="InterPro"/>
</dbReference>
<organism evidence="1 2">
    <name type="scientific">Cladophialophora chaetospira</name>
    <dbReference type="NCBI Taxonomy" id="386627"/>
    <lineage>
        <taxon>Eukaryota</taxon>
        <taxon>Fungi</taxon>
        <taxon>Dikarya</taxon>
        <taxon>Ascomycota</taxon>
        <taxon>Pezizomycotina</taxon>
        <taxon>Eurotiomycetes</taxon>
        <taxon>Chaetothyriomycetidae</taxon>
        <taxon>Chaetothyriales</taxon>
        <taxon>Herpotrichiellaceae</taxon>
        <taxon>Cladophialophora</taxon>
    </lineage>
</organism>
<sequence length="243" mass="27077">MASHGDGNDTPVYVCTTQKGPRPPVGHLPLSAIPGEPSSTHHGSHRVMVGSQGIIPRWDVRTSRPCTLQYYIQTGTFDNPDNLKLTQDLLVKAAKRWNDVDVGVIFAATTDAAKAHFDVVYIPNPEKPTWIAGTFFPNDVDRFEIYPPSFNDPDIRKQLVNTFTHEFGHILGLRHEFAATKEADPSVQIGVMNPNSIMSYEWKTRSFSQSDQDGLKTFYAMNPGAFVGKIAIQDYKPVFVKRG</sequence>
<accession>A0AA38XIY8</accession>
<name>A0AA38XIY8_9EURO</name>
<comment type="caution">
    <text evidence="1">The sequence shown here is derived from an EMBL/GenBank/DDBJ whole genome shotgun (WGS) entry which is preliminary data.</text>
</comment>
<keyword evidence="2" id="KW-1185">Reference proteome</keyword>
<evidence type="ECO:0000313" key="1">
    <source>
        <dbReference type="EMBL" id="KAJ9613886.1"/>
    </source>
</evidence>
<dbReference type="AlphaFoldDB" id="A0AA38XIY8"/>